<dbReference type="Proteomes" id="UP000324222">
    <property type="component" value="Unassembled WGS sequence"/>
</dbReference>
<keyword evidence="3" id="KW-1185">Reference proteome</keyword>
<organism evidence="2 3">
    <name type="scientific">Portunus trituberculatus</name>
    <name type="common">Swimming crab</name>
    <name type="synonym">Neptunus trituberculatus</name>
    <dbReference type="NCBI Taxonomy" id="210409"/>
    <lineage>
        <taxon>Eukaryota</taxon>
        <taxon>Metazoa</taxon>
        <taxon>Ecdysozoa</taxon>
        <taxon>Arthropoda</taxon>
        <taxon>Crustacea</taxon>
        <taxon>Multicrustacea</taxon>
        <taxon>Malacostraca</taxon>
        <taxon>Eumalacostraca</taxon>
        <taxon>Eucarida</taxon>
        <taxon>Decapoda</taxon>
        <taxon>Pleocyemata</taxon>
        <taxon>Brachyura</taxon>
        <taxon>Eubrachyura</taxon>
        <taxon>Portunoidea</taxon>
        <taxon>Portunidae</taxon>
        <taxon>Portuninae</taxon>
        <taxon>Portunus</taxon>
    </lineage>
</organism>
<proteinExistence type="predicted"/>
<gene>
    <name evidence="2" type="ORF">E2C01_049885</name>
</gene>
<sequence length="203" mass="22490">MSTSSVKKSVCWRVNQERNNRSTVNARGHARIWAQHTAGRRGAHVQVQQSAGEPPDVEYTSVRGAPPPPTDCLCPYNKESPPPPACPQPLHFIANALLQPERQHTELRSQHQHLIAPLNPPGREPLSTPPPSSSGSPTSGVVTARSLRWVPSPQGLRHDPQPRPRSPGFCCTFKRMIQILMTTCVSFDTKNKAINSRRRQQVP</sequence>
<comment type="caution">
    <text evidence="2">The sequence shown here is derived from an EMBL/GenBank/DDBJ whole genome shotgun (WGS) entry which is preliminary data.</text>
</comment>
<protein>
    <submittedName>
        <fullName evidence="2">Uncharacterized protein</fullName>
    </submittedName>
</protein>
<name>A0A5B7GEZ1_PORTR</name>
<dbReference type="AlphaFoldDB" id="A0A5B7GEZ1"/>
<evidence type="ECO:0000256" key="1">
    <source>
        <dbReference type="SAM" id="MobiDB-lite"/>
    </source>
</evidence>
<feature type="region of interest" description="Disordered" evidence="1">
    <location>
        <begin position="104"/>
        <end position="141"/>
    </location>
</feature>
<evidence type="ECO:0000313" key="3">
    <source>
        <dbReference type="Proteomes" id="UP000324222"/>
    </source>
</evidence>
<reference evidence="2 3" key="1">
    <citation type="submission" date="2019-05" db="EMBL/GenBank/DDBJ databases">
        <title>Another draft genome of Portunus trituberculatus and its Hox gene families provides insights of decapod evolution.</title>
        <authorList>
            <person name="Jeong J.-H."/>
            <person name="Song I."/>
            <person name="Kim S."/>
            <person name="Choi T."/>
            <person name="Kim D."/>
            <person name="Ryu S."/>
            <person name="Kim W."/>
        </authorList>
    </citation>
    <scope>NUCLEOTIDE SEQUENCE [LARGE SCALE GENOMIC DNA]</scope>
    <source>
        <tissue evidence="2">Muscle</tissue>
    </source>
</reference>
<accession>A0A5B7GEZ1</accession>
<evidence type="ECO:0000313" key="2">
    <source>
        <dbReference type="EMBL" id="MPC55937.1"/>
    </source>
</evidence>
<feature type="compositionally biased region" description="Pro residues" evidence="1">
    <location>
        <begin position="118"/>
        <end position="132"/>
    </location>
</feature>
<dbReference type="EMBL" id="VSRR010013560">
    <property type="protein sequence ID" value="MPC55937.1"/>
    <property type="molecule type" value="Genomic_DNA"/>
</dbReference>